<evidence type="ECO:0000256" key="1">
    <source>
        <dbReference type="SAM" id="MobiDB-lite"/>
    </source>
</evidence>
<accession>A0A918LBD1</accession>
<gene>
    <name evidence="2" type="ORF">GCM10010171_19280</name>
</gene>
<feature type="compositionally biased region" description="Basic and acidic residues" evidence="1">
    <location>
        <begin position="393"/>
        <end position="408"/>
    </location>
</feature>
<feature type="compositionally biased region" description="Pro residues" evidence="1">
    <location>
        <begin position="169"/>
        <end position="179"/>
    </location>
</feature>
<comment type="caution">
    <text evidence="2">The sequence shown here is derived from an EMBL/GenBank/DDBJ whole genome shotgun (WGS) entry which is preliminary data.</text>
</comment>
<evidence type="ECO:0008006" key="4">
    <source>
        <dbReference type="Google" id="ProtNLM"/>
    </source>
</evidence>
<proteinExistence type="predicted"/>
<dbReference type="EMBL" id="BMRB01000001">
    <property type="protein sequence ID" value="GGS26025.1"/>
    <property type="molecule type" value="Genomic_DNA"/>
</dbReference>
<evidence type="ECO:0000313" key="3">
    <source>
        <dbReference type="Proteomes" id="UP000660680"/>
    </source>
</evidence>
<name>A0A918LBD1_9PSEU</name>
<keyword evidence="3" id="KW-1185">Reference proteome</keyword>
<reference evidence="2" key="2">
    <citation type="submission" date="2020-09" db="EMBL/GenBank/DDBJ databases">
        <authorList>
            <person name="Sun Q."/>
            <person name="Ohkuma M."/>
        </authorList>
    </citation>
    <scope>NUCLEOTIDE SEQUENCE</scope>
    <source>
        <strain evidence="2">JCM 3276</strain>
    </source>
</reference>
<dbReference type="Proteomes" id="UP000660680">
    <property type="component" value="Unassembled WGS sequence"/>
</dbReference>
<protein>
    <recommendedName>
        <fullName evidence="4">DUF4226 domain-containing protein</fullName>
    </recommendedName>
</protein>
<dbReference type="RefSeq" id="WP_189209859.1">
    <property type="nucleotide sequence ID" value="NZ_BMRB01000001.1"/>
</dbReference>
<feature type="region of interest" description="Disordered" evidence="1">
    <location>
        <begin position="364"/>
        <end position="408"/>
    </location>
</feature>
<sequence length="408" mass="43640">MAVYGQIRDWRPEPLDDAEQVLRTRGDLLAGLADDLATAARPERWTGAAADAAAELRHRLTDDLDVVVIAVQAVRRALMAAADEVIGLRHVVGEAEELARRHRFTIDEAGAVADLPPFAPDPGRARVRAELEDRVRLILRRADEIDTALADVLVKVVRGEAAAVAAPTIPGPPPPPPADPGAGPHGVDPWWTTVDDHATHTLASRAAELADAVGLTNAAAHLNHYLGNSGAPLTVDPDHMLRDVPTFQATVDSATAAEVNRIAADAAANGTYGRPVQFSTGWQGHYIQASDNKDWFYAMGGVQYAVTGVATVQPPATPGGQPIVQMDYQVHVFDRYNWDGGKSTEIGPITVEDSDMAEMHRAGVAQEYDISGSSDPRTYTGEVPGPHQLPEPPESRDGTREDPGRGPR</sequence>
<feature type="compositionally biased region" description="Low complexity" evidence="1">
    <location>
        <begin position="180"/>
        <end position="189"/>
    </location>
</feature>
<dbReference type="AlphaFoldDB" id="A0A918LBD1"/>
<reference evidence="2" key="1">
    <citation type="journal article" date="2014" name="Int. J. Syst. Evol. Microbiol.">
        <title>Complete genome sequence of Corynebacterium casei LMG S-19264T (=DSM 44701T), isolated from a smear-ripened cheese.</title>
        <authorList>
            <consortium name="US DOE Joint Genome Institute (JGI-PGF)"/>
            <person name="Walter F."/>
            <person name="Albersmeier A."/>
            <person name="Kalinowski J."/>
            <person name="Ruckert C."/>
        </authorList>
    </citation>
    <scope>NUCLEOTIDE SEQUENCE</scope>
    <source>
        <strain evidence="2">JCM 3276</strain>
    </source>
</reference>
<feature type="region of interest" description="Disordered" evidence="1">
    <location>
        <begin position="165"/>
        <end position="190"/>
    </location>
</feature>
<evidence type="ECO:0000313" key="2">
    <source>
        <dbReference type="EMBL" id="GGS26025.1"/>
    </source>
</evidence>
<organism evidence="2 3">
    <name type="scientific">Actinokineospora fastidiosa</name>
    <dbReference type="NCBI Taxonomy" id="1816"/>
    <lineage>
        <taxon>Bacteria</taxon>
        <taxon>Bacillati</taxon>
        <taxon>Actinomycetota</taxon>
        <taxon>Actinomycetes</taxon>
        <taxon>Pseudonocardiales</taxon>
        <taxon>Pseudonocardiaceae</taxon>
        <taxon>Actinokineospora</taxon>
    </lineage>
</organism>